<dbReference type="Proteomes" id="UP000306223">
    <property type="component" value="Unassembled WGS sequence"/>
</dbReference>
<evidence type="ECO:0000313" key="3">
    <source>
        <dbReference type="Proteomes" id="UP000306223"/>
    </source>
</evidence>
<comment type="caution">
    <text evidence="2">The sequence shown here is derived from an EMBL/GenBank/DDBJ whole genome shotgun (WGS) entry which is preliminary data.</text>
</comment>
<evidence type="ECO:0000256" key="1">
    <source>
        <dbReference type="SAM" id="MobiDB-lite"/>
    </source>
</evidence>
<dbReference type="EMBL" id="SUNH01000023">
    <property type="protein sequence ID" value="TJZ82276.1"/>
    <property type="molecule type" value="Genomic_DNA"/>
</dbReference>
<organism evidence="2 3">
    <name type="scientific">Paracoccus hibiscisoli</name>
    <dbReference type="NCBI Taxonomy" id="2023261"/>
    <lineage>
        <taxon>Bacteria</taxon>
        <taxon>Pseudomonadati</taxon>
        <taxon>Pseudomonadota</taxon>
        <taxon>Alphaproteobacteria</taxon>
        <taxon>Rhodobacterales</taxon>
        <taxon>Paracoccaceae</taxon>
        <taxon>Paracoccus</taxon>
    </lineage>
</organism>
<dbReference type="RefSeq" id="WP_136857687.1">
    <property type="nucleotide sequence ID" value="NZ_SUNH01000023.1"/>
</dbReference>
<proteinExistence type="predicted"/>
<dbReference type="OrthoDB" id="7778961at2"/>
<feature type="region of interest" description="Disordered" evidence="1">
    <location>
        <begin position="45"/>
        <end position="180"/>
    </location>
</feature>
<protein>
    <submittedName>
        <fullName evidence="2">Uncharacterized protein</fullName>
    </submittedName>
</protein>
<reference evidence="2 3" key="1">
    <citation type="submission" date="2019-04" db="EMBL/GenBank/DDBJ databases">
        <authorList>
            <person name="Li J."/>
        </authorList>
    </citation>
    <scope>NUCLEOTIDE SEQUENCE [LARGE SCALE GENOMIC DNA]</scope>
    <source>
        <strain evidence="2 3">CCTCC AB2016182</strain>
    </source>
</reference>
<name>A0A4U0QKU4_9RHOB</name>
<evidence type="ECO:0000313" key="2">
    <source>
        <dbReference type="EMBL" id="TJZ82276.1"/>
    </source>
</evidence>
<feature type="compositionally biased region" description="Low complexity" evidence="1">
    <location>
        <begin position="71"/>
        <end position="86"/>
    </location>
</feature>
<feature type="compositionally biased region" description="Basic and acidic residues" evidence="1">
    <location>
        <begin position="91"/>
        <end position="102"/>
    </location>
</feature>
<feature type="compositionally biased region" description="Low complexity" evidence="1">
    <location>
        <begin position="160"/>
        <end position="171"/>
    </location>
</feature>
<dbReference type="AlphaFoldDB" id="A0A4U0QKU4"/>
<sequence length="180" mass="18042">MARGFLAGVLLGGLAGAGALAALSLLAPLPQGGVAPLSVGLPVGSEFGRGGDLTPRLPAPNAAGPRIDTRPAAVPAPEGEPAPVAVTGDTARPETLADDRIPAQDQPPAVDDAPGLTLPQAAPRTQLSVPQPMAGPVQDDTPRIAPDSAAAPDDRPAMPSPALDLSLPPDLTDLRRLERN</sequence>
<keyword evidence="3" id="KW-1185">Reference proteome</keyword>
<gene>
    <name evidence="2" type="ORF">FA740_15310</name>
</gene>
<accession>A0A4U0QKU4</accession>